<evidence type="ECO:0000313" key="13">
    <source>
        <dbReference type="EMBL" id="TFE83908.1"/>
    </source>
</evidence>
<dbReference type="Gene3D" id="1.10.287.130">
    <property type="match status" value="1"/>
</dbReference>
<dbReference type="Pfam" id="PF02518">
    <property type="entry name" value="HATPase_c"/>
    <property type="match status" value="1"/>
</dbReference>
<feature type="coiled-coil region" evidence="10">
    <location>
        <begin position="142"/>
        <end position="176"/>
    </location>
</feature>
<dbReference type="AlphaFoldDB" id="A0A4Y8PV84"/>
<evidence type="ECO:0000256" key="6">
    <source>
        <dbReference type="ARBA" id="ARBA00022777"/>
    </source>
</evidence>
<comment type="caution">
    <text evidence="13">The sequence shown here is derived from an EMBL/GenBank/DDBJ whole genome shotgun (WGS) entry which is preliminary data.</text>
</comment>
<comment type="catalytic activity">
    <reaction evidence="1">
        <text>ATP + protein L-histidine = ADP + protein N-phospho-L-histidine.</text>
        <dbReference type="EC" id="2.7.13.3"/>
    </reaction>
</comment>
<evidence type="ECO:0000256" key="9">
    <source>
        <dbReference type="PROSITE-ProRule" id="PRU00169"/>
    </source>
</evidence>
<evidence type="ECO:0000256" key="7">
    <source>
        <dbReference type="ARBA" id="ARBA00022840"/>
    </source>
</evidence>
<dbReference type="RefSeq" id="WP_134756674.1">
    <property type="nucleotide sequence ID" value="NZ_MYFO02000003.1"/>
</dbReference>
<feature type="domain" description="Histidine kinase" evidence="11">
    <location>
        <begin position="323"/>
        <end position="526"/>
    </location>
</feature>
<keyword evidence="5" id="KW-0547">Nucleotide-binding</keyword>
<reference evidence="13 14" key="1">
    <citation type="submission" date="2017-03" db="EMBL/GenBank/DDBJ databases">
        <title>Isolation of Levoglucosan Utilizing Bacteria.</title>
        <authorList>
            <person name="Arya A.S."/>
        </authorList>
    </citation>
    <scope>NUCLEOTIDE SEQUENCE [LARGE SCALE GENOMIC DNA]</scope>
    <source>
        <strain evidence="13 14">MEC069</strain>
    </source>
</reference>
<dbReference type="Gene3D" id="3.30.450.20">
    <property type="entry name" value="PAS domain"/>
    <property type="match status" value="1"/>
</dbReference>
<evidence type="ECO:0000313" key="14">
    <source>
        <dbReference type="Proteomes" id="UP000298246"/>
    </source>
</evidence>
<evidence type="ECO:0000259" key="12">
    <source>
        <dbReference type="PROSITE" id="PS50110"/>
    </source>
</evidence>
<gene>
    <name evidence="13" type="ORF">B5M42_21650</name>
</gene>
<proteinExistence type="predicted"/>
<dbReference type="InterPro" id="IPR011006">
    <property type="entry name" value="CheY-like_superfamily"/>
</dbReference>
<dbReference type="PROSITE" id="PS50110">
    <property type="entry name" value="RESPONSE_REGULATORY"/>
    <property type="match status" value="1"/>
</dbReference>
<dbReference type="Pfam" id="PF13188">
    <property type="entry name" value="PAS_8"/>
    <property type="match status" value="1"/>
</dbReference>
<dbReference type="Pfam" id="PF00072">
    <property type="entry name" value="Response_reg"/>
    <property type="match status" value="1"/>
</dbReference>
<dbReference type="PANTHER" id="PTHR43547">
    <property type="entry name" value="TWO-COMPONENT HISTIDINE KINASE"/>
    <property type="match status" value="1"/>
</dbReference>
<dbReference type="NCBIfam" id="TIGR00229">
    <property type="entry name" value="sensory_box"/>
    <property type="match status" value="1"/>
</dbReference>
<dbReference type="InterPro" id="IPR004358">
    <property type="entry name" value="Sig_transdc_His_kin-like_C"/>
</dbReference>
<evidence type="ECO:0000256" key="3">
    <source>
        <dbReference type="ARBA" id="ARBA00022553"/>
    </source>
</evidence>
<evidence type="ECO:0000256" key="4">
    <source>
        <dbReference type="ARBA" id="ARBA00022679"/>
    </source>
</evidence>
<dbReference type="InterPro" id="IPR035965">
    <property type="entry name" value="PAS-like_dom_sf"/>
</dbReference>
<sequence>MKEKVKILAVDDRQENLLALEAVLASPRYELVLLRSGEEALRYLLMEDVRDVSVILMDVQMPGMNGFETVELIKRRERCSEIPVIFLTAISTSMDHVLRGYHAGSIDYLSKPVHPELLRLKVDAFVKLHSYRQKTLQQGELLQKRAAELTAMNERLARAEEQLKGQNELLEAMVRERTRELMIVNERLGKSQTRFKRLFLSSPCLMAIRSLADQRYIDVNDSWKQHTGYDEAVLGQTGDPLGITAESGEEQELEPGEALQAMRIRYTTRAGELRNGLLSTEVIDIDDEKCLVQVIVDITAQVQLEREMTRMAQLNLVGEMAAGIAHEIRNPMTAIRGFLQLSQANGGRMERDYLDIMLTELDRANSIITEYLSLAKNKQTDLQPADLNAIIETLQPLIQAEALMSGKYVRIEAGACPTLLLDEKEIRQLILNMAMNGLEAMEPGGSLTLATYVDAGHTVLRIADEGGGISETHLEKLGRPFFTTKEQGTGLGLAVCYSIAGRHRAQIEVESGGAGTSFYVRFTKKAP</sequence>
<keyword evidence="6 13" id="KW-0418">Kinase</keyword>
<dbReference type="InterPro" id="IPR001789">
    <property type="entry name" value="Sig_transdc_resp-reg_receiver"/>
</dbReference>
<dbReference type="PANTHER" id="PTHR43547:SF2">
    <property type="entry name" value="HYBRID SIGNAL TRANSDUCTION HISTIDINE KINASE C"/>
    <property type="match status" value="1"/>
</dbReference>
<evidence type="ECO:0000259" key="11">
    <source>
        <dbReference type="PROSITE" id="PS50109"/>
    </source>
</evidence>
<dbReference type="GO" id="GO:0000155">
    <property type="term" value="F:phosphorelay sensor kinase activity"/>
    <property type="evidence" value="ECO:0007669"/>
    <property type="project" value="InterPro"/>
</dbReference>
<dbReference type="EMBL" id="MYFO01000041">
    <property type="protein sequence ID" value="TFE83908.1"/>
    <property type="molecule type" value="Genomic_DNA"/>
</dbReference>
<dbReference type="SUPFAM" id="SSF52172">
    <property type="entry name" value="CheY-like"/>
    <property type="match status" value="1"/>
</dbReference>
<dbReference type="Gene3D" id="3.30.565.10">
    <property type="entry name" value="Histidine kinase-like ATPase, C-terminal domain"/>
    <property type="match status" value="1"/>
</dbReference>
<evidence type="ECO:0000256" key="5">
    <source>
        <dbReference type="ARBA" id="ARBA00022741"/>
    </source>
</evidence>
<dbReference type="Pfam" id="PF00512">
    <property type="entry name" value="HisKA"/>
    <property type="match status" value="1"/>
</dbReference>
<evidence type="ECO:0000256" key="10">
    <source>
        <dbReference type="SAM" id="Coils"/>
    </source>
</evidence>
<dbReference type="InterPro" id="IPR003661">
    <property type="entry name" value="HisK_dim/P_dom"/>
</dbReference>
<keyword evidence="8" id="KW-0902">Two-component regulatory system</keyword>
<dbReference type="InterPro" id="IPR036097">
    <property type="entry name" value="HisK_dim/P_sf"/>
</dbReference>
<keyword evidence="3 9" id="KW-0597">Phosphoprotein</keyword>
<dbReference type="InterPro" id="IPR036890">
    <property type="entry name" value="HATPase_C_sf"/>
</dbReference>
<dbReference type="SMART" id="SM00448">
    <property type="entry name" value="REC"/>
    <property type="match status" value="1"/>
</dbReference>
<evidence type="ECO:0000256" key="8">
    <source>
        <dbReference type="ARBA" id="ARBA00023012"/>
    </source>
</evidence>
<name>A0A4Y8PV84_9BACL</name>
<evidence type="ECO:0000256" key="2">
    <source>
        <dbReference type="ARBA" id="ARBA00012438"/>
    </source>
</evidence>
<dbReference type="SUPFAM" id="SSF55874">
    <property type="entry name" value="ATPase domain of HSP90 chaperone/DNA topoisomerase II/histidine kinase"/>
    <property type="match status" value="1"/>
</dbReference>
<dbReference type="EC" id="2.7.13.3" evidence="2"/>
<dbReference type="OrthoDB" id="9759607at2"/>
<dbReference type="Gene3D" id="3.40.50.2300">
    <property type="match status" value="1"/>
</dbReference>
<dbReference type="InterPro" id="IPR005467">
    <property type="entry name" value="His_kinase_dom"/>
</dbReference>
<dbReference type="PRINTS" id="PR00344">
    <property type="entry name" value="BCTRLSENSOR"/>
</dbReference>
<keyword evidence="7" id="KW-0067">ATP-binding</keyword>
<organism evidence="13 14">
    <name type="scientific">Paenibacillus athensensis</name>
    <dbReference type="NCBI Taxonomy" id="1967502"/>
    <lineage>
        <taxon>Bacteria</taxon>
        <taxon>Bacillati</taxon>
        <taxon>Bacillota</taxon>
        <taxon>Bacilli</taxon>
        <taxon>Bacillales</taxon>
        <taxon>Paenibacillaceae</taxon>
        <taxon>Paenibacillus</taxon>
    </lineage>
</organism>
<dbReference type="SMART" id="SM00388">
    <property type="entry name" value="HisKA"/>
    <property type="match status" value="1"/>
</dbReference>
<dbReference type="PROSITE" id="PS50109">
    <property type="entry name" value="HIS_KIN"/>
    <property type="match status" value="1"/>
</dbReference>
<accession>A0A4Y8PV84</accession>
<keyword evidence="4" id="KW-0808">Transferase</keyword>
<dbReference type="SUPFAM" id="SSF47384">
    <property type="entry name" value="Homodimeric domain of signal transducing histidine kinase"/>
    <property type="match status" value="1"/>
</dbReference>
<keyword evidence="10" id="KW-0175">Coiled coil</keyword>
<dbReference type="InterPro" id="IPR000014">
    <property type="entry name" value="PAS"/>
</dbReference>
<dbReference type="SUPFAM" id="SSF55785">
    <property type="entry name" value="PYP-like sensor domain (PAS domain)"/>
    <property type="match status" value="1"/>
</dbReference>
<evidence type="ECO:0000256" key="1">
    <source>
        <dbReference type="ARBA" id="ARBA00000085"/>
    </source>
</evidence>
<dbReference type="CDD" id="cd00082">
    <property type="entry name" value="HisKA"/>
    <property type="match status" value="1"/>
</dbReference>
<dbReference type="GO" id="GO:0005524">
    <property type="term" value="F:ATP binding"/>
    <property type="evidence" value="ECO:0007669"/>
    <property type="project" value="UniProtKB-KW"/>
</dbReference>
<dbReference type="SMART" id="SM00387">
    <property type="entry name" value="HATPase_c"/>
    <property type="match status" value="1"/>
</dbReference>
<protein>
    <recommendedName>
        <fullName evidence="2">histidine kinase</fullName>
        <ecNumber evidence="2">2.7.13.3</ecNumber>
    </recommendedName>
</protein>
<keyword evidence="14" id="KW-1185">Reference proteome</keyword>
<feature type="domain" description="Response regulatory" evidence="12">
    <location>
        <begin position="6"/>
        <end position="126"/>
    </location>
</feature>
<dbReference type="Proteomes" id="UP000298246">
    <property type="component" value="Unassembled WGS sequence"/>
</dbReference>
<feature type="modified residue" description="4-aspartylphosphate" evidence="9">
    <location>
        <position position="58"/>
    </location>
</feature>
<dbReference type="InterPro" id="IPR003594">
    <property type="entry name" value="HATPase_dom"/>
</dbReference>